<dbReference type="InterPro" id="IPR014756">
    <property type="entry name" value="Ig_E-set"/>
</dbReference>
<dbReference type="SUPFAM" id="SSF81296">
    <property type="entry name" value="E set domains"/>
    <property type="match status" value="2"/>
</dbReference>
<gene>
    <name evidence="5" type="ORF">PV327_010353</name>
</gene>
<dbReference type="SMART" id="SM01017">
    <property type="entry name" value="Arrestin_C"/>
    <property type="match status" value="1"/>
</dbReference>
<sequence length="398" mass="45314">MSNSIKKFEIYLDNPTATFAPGETIFGKLIIELDRAKSLTALKVRFKGSCKVHWTERHGGGKSSRTVSYDGKEIYFRNDFCLFGSEGGGTIEMTAGLHTFPFTYNLPHNIPSNFEHRIGKVRYTIVAIFDRPWKLDYKISKQITINTPWFLDSSNVRRNIGFDEESLVNFSRCCLPCISQGNMALRFHVPRAFFTYNDEIEATVNIMNHSDSIDVTKIKMILRQKLEFISKSPSKIRKQGINIKYAEKLGPFPKEGNFKIGLRVPPLPLSFLPYCSLININYRIIISVHVTGWHSSTTKRFDILIGSKPPLSTNASDRSSISYPIPNQLAPSAPMTMPVKNFDEFDREIQIPSVNLPYPPAICHDTSEFPCPHQQSTRNIGFVYPQTKSSRENSKKRK</sequence>
<evidence type="ECO:0000256" key="3">
    <source>
        <dbReference type="SAM" id="MobiDB-lite"/>
    </source>
</evidence>
<keyword evidence="2" id="KW-0716">Sensory transduction</keyword>
<comment type="similarity">
    <text evidence="1">Belongs to the arrestin family.</text>
</comment>
<dbReference type="InterPro" id="IPR050357">
    <property type="entry name" value="Arrestin_domain-protein"/>
</dbReference>
<protein>
    <recommendedName>
        <fullName evidence="4">Arrestin C-terminal-like domain-containing protein</fullName>
    </recommendedName>
</protein>
<dbReference type="AlphaFoldDB" id="A0AA39KUU4"/>
<keyword evidence="6" id="KW-1185">Reference proteome</keyword>
<dbReference type="InterPro" id="IPR014752">
    <property type="entry name" value="Arrestin-like_C"/>
</dbReference>
<feature type="region of interest" description="Disordered" evidence="3">
    <location>
        <begin position="374"/>
        <end position="398"/>
    </location>
</feature>
<evidence type="ECO:0000313" key="6">
    <source>
        <dbReference type="Proteomes" id="UP001168972"/>
    </source>
</evidence>
<accession>A0AA39KUU4</accession>
<feature type="domain" description="Arrestin C-terminal-like" evidence="4">
    <location>
        <begin position="179"/>
        <end position="310"/>
    </location>
</feature>
<evidence type="ECO:0000256" key="2">
    <source>
        <dbReference type="ARBA" id="ARBA00022606"/>
    </source>
</evidence>
<proteinExistence type="inferred from homology"/>
<dbReference type="Pfam" id="PF00339">
    <property type="entry name" value="Arrestin_N"/>
    <property type="match status" value="1"/>
</dbReference>
<dbReference type="Proteomes" id="UP001168972">
    <property type="component" value="Unassembled WGS sequence"/>
</dbReference>
<organism evidence="5 6">
    <name type="scientific">Microctonus hyperodae</name>
    <name type="common">Parasitoid wasp</name>
    <dbReference type="NCBI Taxonomy" id="165561"/>
    <lineage>
        <taxon>Eukaryota</taxon>
        <taxon>Metazoa</taxon>
        <taxon>Ecdysozoa</taxon>
        <taxon>Arthropoda</taxon>
        <taxon>Hexapoda</taxon>
        <taxon>Insecta</taxon>
        <taxon>Pterygota</taxon>
        <taxon>Neoptera</taxon>
        <taxon>Endopterygota</taxon>
        <taxon>Hymenoptera</taxon>
        <taxon>Apocrita</taxon>
        <taxon>Ichneumonoidea</taxon>
        <taxon>Braconidae</taxon>
        <taxon>Euphorinae</taxon>
        <taxon>Microctonus</taxon>
    </lineage>
</organism>
<dbReference type="PANTHER" id="PTHR11188">
    <property type="entry name" value="ARRESTIN DOMAIN CONTAINING PROTEIN"/>
    <property type="match status" value="1"/>
</dbReference>
<evidence type="ECO:0000256" key="1">
    <source>
        <dbReference type="ARBA" id="ARBA00005298"/>
    </source>
</evidence>
<dbReference type="InterPro" id="IPR011022">
    <property type="entry name" value="Arrestin_C-like"/>
</dbReference>
<dbReference type="Pfam" id="PF02752">
    <property type="entry name" value="Arrestin_C"/>
    <property type="match status" value="1"/>
</dbReference>
<reference evidence="5" key="2">
    <citation type="submission" date="2023-03" db="EMBL/GenBank/DDBJ databases">
        <authorList>
            <person name="Inwood S.N."/>
            <person name="Skelly J.G."/>
            <person name="Guhlin J."/>
            <person name="Harrop T.W.R."/>
            <person name="Goldson S.G."/>
            <person name="Dearden P.K."/>
        </authorList>
    </citation>
    <scope>NUCLEOTIDE SEQUENCE</scope>
    <source>
        <strain evidence="5">Lincoln</strain>
        <tissue evidence="5">Whole body</tissue>
    </source>
</reference>
<feature type="compositionally biased region" description="Basic and acidic residues" evidence="3">
    <location>
        <begin position="389"/>
        <end position="398"/>
    </location>
</feature>
<name>A0AA39KUU4_MICHY</name>
<evidence type="ECO:0000259" key="4">
    <source>
        <dbReference type="SMART" id="SM01017"/>
    </source>
</evidence>
<reference evidence="5" key="1">
    <citation type="journal article" date="2023" name="bioRxiv">
        <title>Scaffold-level genome assemblies of two parasitoid biocontrol wasps reveal the parthenogenesis mechanism and an associated novel virus.</title>
        <authorList>
            <person name="Inwood S."/>
            <person name="Skelly J."/>
            <person name="Guhlin J."/>
            <person name="Harrop T."/>
            <person name="Goldson S."/>
            <person name="Dearden P."/>
        </authorList>
    </citation>
    <scope>NUCLEOTIDE SEQUENCE</scope>
    <source>
        <strain evidence="5">Lincoln</strain>
        <tissue evidence="5">Whole body</tissue>
    </source>
</reference>
<dbReference type="EMBL" id="JAQQBR010000006">
    <property type="protein sequence ID" value="KAK0174595.1"/>
    <property type="molecule type" value="Genomic_DNA"/>
</dbReference>
<dbReference type="PANTHER" id="PTHR11188:SF176">
    <property type="entry name" value="ARRESTIN DOMAIN-CONTAINING PROTEIN 1"/>
    <property type="match status" value="1"/>
</dbReference>
<dbReference type="GO" id="GO:0015031">
    <property type="term" value="P:protein transport"/>
    <property type="evidence" value="ECO:0007669"/>
    <property type="project" value="TreeGrafter"/>
</dbReference>
<comment type="caution">
    <text evidence="5">The sequence shown here is derived from an EMBL/GenBank/DDBJ whole genome shotgun (WGS) entry which is preliminary data.</text>
</comment>
<evidence type="ECO:0000313" key="5">
    <source>
        <dbReference type="EMBL" id="KAK0174595.1"/>
    </source>
</evidence>
<dbReference type="GO" id="GO:0005737">
    <property type="term" value="C:cytoplasm"/>
    <property type="evidence" value="ECO:0007669"/>
    <property type="project" value="TreeGrafter"/>
</dbReference>
<dbReference type="InterPro" id="IPR011021">
    <property type="entry name" value="Arrestin-like_N"/>
</dbReference>
<dbReference type="Gene3D" id="2.60.40.640">
    <property type="match status" value="2"/>
</dbReference>